<organism evidence="2 3">
    <name type="scientific">Candidatus Dojkabacteria bacterium</name>
    <dbReference type="NCBI Taxonomy" id="2099670"/>
    <lineage>
        <taxon>Bacteria</taxon>
        <taxon>Candidatus Dojkabacteria</taxon>
    </lineage>
</organism>
<proteinExistence type="predicted"/>
<comment type="caution">
    <text evidence="2">The sequence shown here is derived from an EMBL/GenBank/DDBJ whole genome shotgun (WGS) entry which is preliminary data.</text>
</comment>
<gene>
    <name evidence="2" type="ORF">GX656_03385</name>
</gene>
<keyword evidence="1" id="KW-1133">Transmembrane helix</keyword>
<dbReference type="AlphaFoldDB" id="A0A847D0X6"/>
<accession>A0A847D0X6</accession>
<sequence>MKRKGIILKRTPKIKIAFAIIGIAIGLLFTSVFVFDKSLEDDYKFEAQAVDCTYNHPICGWTGPGRCRTTPPSCYASEFACSGMCCEKCCTESCNSCTPSTPTGYQAVTSNGCTTTQTSCTRYYNCSGNSCGTITTTWEKIKYAVNFNANGGSCSANQSICYQLANTAPTCTRTGYAVSYTQSGCGGTFNTSTGVCSSVTAATTITANWTQNTVRVSYTENPADGNASATGLTPTYRDVTPGSSATGPSFTTASGYVFVNFTITSGSCAGTFTASTGTCSVVNAAMTIQANWNIRVTYWESPDAGGTLSPTYRDVAYGASATGPTATPATGWALNNFYIYSGSCAGTFTSSTGTCSNVQVPITIVAVWYNSPPTFTVSPYETVASYSTSPTAIGASLTFRARATDLNASYYLIICSSNSVTAGASGAAPTCGATTYCTSSATASGSYATCSYTTSSGNAWSNAWYAFVCDSNVNQATCSSASQGSGNSGSPFFVNHAPSFSASSVSAAVNPGGTITWSTTSSDPDGNTIKLLVCKTQAMSSGSCTGGNWCTSSLVSSNASCSYVATAPYADGSYDAYPYIVDQFNLGAIGFNQGGNRGFTINNVAPSVSSVTLNNGSAISLTESTTTNVEIVADVTDDNGCTNLSAGDEISSVKGYLYRSGVAYTGCDTSGEANANYCYPEITCSVTTSCSAGLTSYSCNASVQYYADPTTANTLFSRDNWRSTAKATDDDSAVGTGVSAGVELNTLVGGDTTPTTLDFGSLALGGSNDPLDKTLTHFPTGNVGIDITIKANTASMCTNYSTCTGGTPIPISYQKYSLSSSTAYSSGTILTTTAVESEINIGKQTTSTAPTKQTWWGIYIPSTTLPGVYKGLNVIEYVIGETSEW</sequence>
<name>A0A847D0X6_9BACT</name>
<reference evidence="2 3" key="1">
    <citation type="journal article" date="2020" name="Biotechnol. Biofuels">
        <title>New insights from the biogas microbiome by comprehensive genome-resolved metagenomics of nearly 1600 species originating from multiple anaerobic digesters.</title>
        <authorList>
            <person name="Campanaro S."/>
            <person name="Treu L."/>
            <person name="Rodriguez-R L.M."/>
            <person name="Kovalovszki A."/>
            <person name="Ziels R.M."/>
            <person name="Maus I."/>
            <person name="Zhu X."/>
            <person name="Kougias P.G."/>
            <person name="Basile A."/>
            <person name="Luo G."/>
            <person name="Schluter A."/>
            <person name="Konstantinidis K.T."/>
            <person name="Angelidaki I."/>
        </authorList>
    </citation>
    <scope>NUCLEOTIDE SEQUENCE [LARGE SCALE GENOMIC DNA]</scope>
    <source>
        <strain evidence="2">AS06rmzACSIP_65</strain>
    </source>
</reference>
<dbReference type="Proteomes" id="UP000545876">
    <property type="component" value="Unassembled WGS sequence"/>
</dbReference>
<dbReference type="EMBL" id="JAAZBX010000014">
    <property type="protein sequence ID" value="NLD25649.1"/>
    <property type="molecule type" value="Genomic_DNA"/>
</dbReference>
<keyword evidence="1" id="KW-0472">Membrane</keyword>
<keyword evidence="1" id="KW-0812">Transmembrane</keyword>
<evidence type="ECO:0000313" key="2">
    <source>
        <dbReference type="EMBL" id="NLD25649.1"/>
    </source>
</evidence>
<protein>
    <submittedName>
        <fullName evidence="2">Uncharacterized protein</fullName>
    </submittedName>
</protein>
<evidence type="ECO:0000256" key="1">
    <source>
        <dbReference type="SAM" id="Phobius"/>
    </source>
</evidence>
<feature type="transmembrane region" description="Helical" evidence="1">
    <location>
        <begin position="16"/>
        <end position="35"/>
    </location>
</feature>
<evidence type="ECO:0000313" key="3">
    <source>
        <dbReference type="Proteomes" id="UP000545876"/>
    </source>
</evidence>